<dbReference type="RefSeq" id="WP_075001134.1">
    <property type="nucleotide sequence ID" value="NZ_FOGO01000007.1"/>
</dbReference>
<proteinExistence type="inferred from homology"/>
<evidence type="ECO:0000313" key="5">
    <source>
        <dbReference type="Proteomes" id="UP000182841"/>
    </source>
</evidence>
<dbReference type="SMART" id="SM00641">
    <property type="entry name" value="Glyco_25"/>
    <property type="match status" value="1"/>
</dbReference>
<evidence type="ECO:0000256" key="3">
    <source>
        <dbReference type="ARBA" id="ARBA00023295"/>
    </source>
</evidence>
<reference evidence="5" key="1">
    <citation type="submission" date="2016-10" db="EMBL/GenBank/DDBJ databases">
        <authorList>
            <person name="Varghese N."/>
            <person name="Submissions S."/>
        </authorList>
    </citation>
    <scope>NUCLEOTIDE SEQUENCE [LARGE SCALE GENOMIC DNA]</scope>
    <source>
        <strain evidence="5">CGMCC 4.6825</strain>
    </source>
</reference>
<dbReference type="AlphaFoldDB" id="A0A1H9U2A1"/>
<dbReference type="InterPro" id="IPR017853">
    <property type="entry name" value="GH"/>
</dbReference>
<dbReference type="PANTHER" id="PTHR34135">
    <property type="entry name" value="LYSOZYME"/>
    <property type="match status" value="1"/>
</dbReference>
<dbReference type="PANTHER" id="PTHR34135:SF2">
    <property type="entry name" value="LYSOZYME"/>
    <property type="match status" value="1"/>
</dbReference>
<dbReference type="EMBL" id="FOGO01000007">
    <property type="protein sequence ID" value="SES03213.1"/>
    <property type="molecule type" value="Genomic_DNA"/>
</dbReference>
<keyword evidence="2 4" id="KW-0378">Hydrolase</keyword>
<keyword evidence="5" id="KW-1185">Reference proteome</keyword>
<evidence type="ECO:0000256" key="1">
    <source>
        <dbReference type="ARBA" id="ARBA00010646"/>
    </source>
</evidence>
<name>A0A1H9U2A1_9ACTN</name>
<dbReference type="GO" id="GO:0016052">
    <property type="term" value="P:carbohydrate catabolic process"/>
    <property type="evidence" value="ECO:0007669"/>
    <property type="project" value="TreeGrafter"/>
</dbReference>
<dbReference type="Gene3D" id="3.20.20.80">
    <property type="entry name" value="Glycosidases"/>
    <property type="match status" value="1"/>
</dbReference>
<dbReference type="Pfam" id="PF01183">
    <property type="entry name" value="Glyco_hydro_25"/>
    <property type="match status" value="1"/>
</dbReference>
<evidence type="ECO:0000256" key="2">
    <source>
        <dbReference type="ARBA" id="ARBA00022801"/>
    </source>
</evidence>
<dbReference type="GO" id="GO:0003796">
    <property type="term" value="F:lysozyme activity"/>
    <property type="evidence" value="ECO:0007669"/>
    <property type="project" value="InterPro"/>
</dbReference>
<accession>A0A1H9U2A1</accession>
<dbReference type="GO" id="GO:0016998">
    <property type="term" value="P:cell wall macromolecule catabolic process"/>
    <property type="evidence" value="ECO:0007669"/>
    <property type="project" value="InterPro"/>
</dbReference>
<organism evidence="4 5">
    <name type="scientific">Streptomyces qinglanensis</name>
    <dbReference type="NCBI Taxonomy" id="943816"/>
    <lineage>
        <taxon>Bacteria</taxon>
        <taxon>Bacillati</taxon>
        <taxon>Actinomycetota</taxon>
        <taxon>Actinomycetes</taxon>
        <taxon>Kitasatosporales</taxon>
        <taxon>Streptomycetaceae</taxon>
        <taxon>Streptomyces</taxon>
    </lineage>
</organism>
<evidence type="ECO:0000313" key="4">
    <source>
        <dbReference type="EMBL" id="SES03213.1"/>
    </source>
</evidence>
<dbReference type="InterPro" id="IPR018077">
    <property type="entry name" value="Glyco_hydro_fam25_subgr"/>
</dbReference>
<dbReference type="InterPro" id="IPR002053">
    <property type="entry name" value="Glyco_hydro_25"/>
</dbReference>
<dbReference type="OrthoDB" id="287365at2"/>
<dbReference type="Proteomes" id="UP000182841">
    <property type="component" value="Unassembled WGS sequence"/>
</dbReference>
<keyword evidence="3" id="KW-0326">Glycosidase</keyword>
<dbReference type="CDD" id="cd00599">
    <property type="entry name" value="GH25_muramidase"/>
    <property type="match status" value="1"/>
</dbReference>
<dbReference type="PROSITE" id="PS51904">
    <property type="entry name" value="GLYCOSYL_HYDROL_F25_2"/>
    <property type="match status" value="1"/>
</dbReference>
<comment type="similarity">
    <text evidence="1">Belongs to the glycosyl hydrolase 25 family.</text>
</comment>
<sequence length="299" mass="32331">MIKGIDVSSYQPERYGTRGLDFAIIKITEGTSYTNPKWVAQRQTGRDAGLVTGFYHFVRPGSMKAQADYFLSKINLRAGDILVLDWEDPGVSSADKDAWIKYVQGKAPGHRVLLYCNVDYWKNRDKSSFAGDGLWIAQYNGHAGSPSIQAPWLIHQYTSTPIDTNLARFADRAAMKAWATSGSGSTPEDDMPTQKELYEGAWELDGEMTVPWGSETNPTWKPKSVLIHVGEVARETRGRVKGLESAVAELAAKGAARDAVLAKLAEGGGLTAAEVQAAADAGAQAALDRLADALAKGQP</sequence>
<dbReference type="SUPFAM" id="SSF51445">
    <property type="entry name" value="(Trans)glycosidases"/>
    <property type="match status" value="1"/>
</dbReference>
<gene>
    <name evidence="4" type="ORF">SAMN05421870_107214</name>
</gene>
<dbReference type="GO" id="GO:0009253">
    <property type="term" value="P:peptidoglycan catabolic process"/>
    <property type="evidence" value="ECO:0007669"/>
    <property type="project" value="InterPro"/>
</dbReference>
<protein>
    <submittedName>
        <fullName evidence="4">Glycosyl hydrolases family 25</fullName>
    </submittedName>
</protein>